<comment type="caution">
    <text evidence="1">The sequence shown here is derived from an EMBL/GenBank/DDBJ whole genome shotgun (WGS) entry which is preliminary data.</text>
</comment>
<gene>
    <name evidence="1" type="ORF">AVEN_155933_1</name>
</gene>
<dbReference type="AlphaFoldDB" id="A0A4Y2NWQ2"/>
<dbReference type="Proteomes" id="UP000499080">
    <property type="component" value="Unassembled WGS sequence"/>
</dbReference>
<proteinExistence type="predicted"/>
<feature type="non-terminal residue" evidence="1">
    <location>
        <position position="1"/>
    </location>
</feature>
<name>A0A4Y2NWQ2_ARAVE</name>
<accession>A0A4Y2NWQ2</accession>
<organism evidence="1 2">
    <name type="scientific">Araneus ventricosus</name>
    <name type="common">Orbweaver spider</name>
    <name type="synonym">Epeira ventricosa</name>
    <dbReference type="NCBI Taxonomy" id="182803"/>
    <lineage>
        <taxon>Eukaryota</taxon>
        <taxon>Metazoa</taxon>
        <taxon>Ecdysozoa</taxon>
        <taxon>Arthropoda</taxon>
        <taxon>Chelicerata</taxon>
        <taxon>Arachnida</taxon>
        <taxon>Araneae</taxon>
        <taxon>Araneomorphae</taxon>
        <taxon>Entelegynae</taxon>
        <taxon>Araneoidea</taxon>
        <taxon>Araneidae</taxon>
        <taxon>Araneus</taxon>
    </lineage>
</organism>
<protein>
    <submittedName>
        <fullName evidence="1">Uncharacterized protein</fullName>
    </submittedName>
</protein>
<reference evidence="1 2" key="1">
    <citation type="journal article" date="2019" name="Sci. Rep.">
        <title>Orb-weaving spider Araneus ventricosus genome elucidates the spidroin gene catalogue.</title>
        <authorList>
            <person name="Kono N."/>
            <person name="Nakamura H."/>
            <person name="Ohtoshi R."/>
            <person name="Moran D.A.P."/>
            <person name="Shinohara A."/>
            <person name="Yoshida Y."/>
            <person name="Fujiwara M."/>
            <person name="Mori M."/>
            <person name="Tomita M."/>
            <person name="Arakawa K."/>
        </authorList>
    </citation>
    <scope>NUCLEOTIDE SEQUENCE [LARGE SCALE GENOMIC DNA]</scope>
</reference>
<evidence type="ECO:0000313" key="2">
    <source>
        <dbReference type="Proteomes" id="UP000499080"/>
    </source>
</evidence>
<evidence type="ECO:0000313" key="1">
    <source>
        <dbReference type="EMBL" id="GBN42387.1"/>
    </source>
</evidence>
<dbReference type="EMBL" id="BGPR01129556">
    <property type="protein sequence ID" value="GBN42387.1"/>
    <property type="molecule type" value="Genomic_DNA"/>
</dbReference>
<sequence>HLIFLLSYPKNLVCFGPADLEKPHFSRKLSEVPTTPPSLSFGVVSAVAWQRLNCLPLLDRKGNEFYPRSRHYRFARDTYFRGCYALDRENNEFYPFRKGLSEDIRRADGYQTARLSNGLEMYPTDARRNEYYLIQNGKPILCRQHDGKPYFARSRRRIAQIPWTVSHEYVSYRESLVATRDAVGNTVYVCRSDLRETSAMSYFVAYAK</sequence>
<keyword evidence="2" id="KW-1185">Reference proteome</keyword>